<dbReference type="FunFam" id="3.30.300.30:FF:000007">
    <property type="entry name" value="4-coumarate--CoA ligase 2"/>
    <property type="match status" value="1"/>
</dbReference>
<dbReference type="RefSeq" id="XP_016229293.1">
    <property type="nucleotide sequence ID" value="XM_016365644.1"/>
</dbReference>
<dbReference type="InterPro" id="IPR045851">
    <property type="entry name" value="AMP-bd_C_sf"/>
</dbReference>
<dbReference type="Pfam" id="PF13193">
    <property type="entry name" value="AMP-binding_C"/>
    <property type="match status" value="1"/>
</dbReference>
<dbReference type="STRING" id="212818.A0A0D1ZUR7"/>
<dbReference type="SUPFAM" id="SSF56801">
    <property type="entry name" value="Acetyl-CoA synthetase-like"/>
    <property type="match status" value="1"/>
</dbReference>
<dbReference type="VEuPathDB" id="FungiDB:PV10_01432"/>
<dbReference type="GeneID" id="27319277"/>
<dbReference type="HOGENOM" id="CLU_000022_59_2_1"/>
<dbReference type="Gene3D" id="3.40.50.980">
    <property type="match status" value="2"/>
</dbReference>
<dbReference type="Gene3D" id="3.30.300.30">
    <property type="match status" value="1"/>
</dbReference>
<feature type="domain" description="AMP-binding enzyme C-terminal" evidence="4">
    <location>
        <begin position="476"/>
        <end position="555"/>
    </location>
</feature>
<evidence type="ECO:0000256" key="2">
    <source>
        <dbReference type="SAM" id="Phobius"/>
    </source>
</evidence>
<evidence type="ECO:0000259" key="4">
    <source>
        <dbReference type="Pfam" id="PF13193"/>
    </source>
</evidence>
<sequence>MPIKSRWTIDIPRCSLPTFLFGSSANLPHAPNNPDKVYLAEAARPGTHFLTRASFQLWCQRFALGLRESGWFHPGDRLLLFSPNDIFVPVIFMGTIMAGGIFTGANPTFTSRELAYQLRDSGATLILCHNSALQTGLQAAKEARLDLSRVFVFDSAVYDGSGSGVAGAAYWGDLISANAEKAKHFVWDDLTGPGESDRILALNYSSGTTGFPKGVEISHLNYISNTMQTVYAMQLHPDYEMRKATGISLAYLPLYHAYGQTVYIASYFHHERTVLVMAKFDFVQMLEYVQKYKVTDLHLVPPIALALAKHPIVDKYDLRTVNFIGCGSAPLGRDIAEQVERRLNRKRKEEEMLNMKQGWGMTETTCSLLFPYINGVVNDNSVGEPLAGTEAMIVDEHTGKEITARGPEARGELWCRGLNIMKGYWKNPQATAETLTPDGWLKTGDIAYVTLAGEFVIVDRLKELIKVKGHQVAPAELEALLLEHPAINDAAVIGIPTPDGDESPHAFIVREPSKAGNLMTAIEIQKFVEAKVARYKRLSGGATFVEEIPRNPSGKILRRQLRDRYVSKKGYSARL</sequence>
<dbReference type="AlphaFoldDB" id="A0A0D1ZUR7"/>
<dbReference type="InterPro" id="IPR000873">
    <property type="entry name" value="AMP-dep_synth/lig_dom"/>
</dbReference>
<dbReference type="InterPro" id="IPR025110">
    <property type="entry name" value="AMP-bd_C"/>
</dbReference>
<evidence type="ECO:0000313" key="5">
    <source>
        <dbReference type="EMBL" id="KIV97719.1"/>
    </source>
</evidence>
<dbReference type="OrthoDB" id="6509636at2759"/>
<keyword evidence="2" id="KW-0812">Transmembrane</keyword>
<dbReference type="PANTHER" id="PTHR24096:SF424">
    <property type="entry name" value="ACETYL-COA SYNTHETASE-LIKE PROTEIN-RELATED"/>
    <property type="match status" value="1"/>
</dbReference>
<keyword evidence="2" id="KW-0472">Membrane</keyword>
<dbReference type="Gene3D" id="2.30.38.10">
    <property type="entry name" value="Luciferase, Domain 3"/>
    <property type="match status" value="1"/>
</dbReference>
<reference evidence="5 6" key="1">
    <citation type="submission" date="2015-01" db="EMBL/GenBank/DDBJ databases">
        <title>The Genome Sequence of Exophiala mesophila CBS40295.</title>
        <authorList>
            <consortium name="The Broad Institute Genomics Platform"/>
            <person name="Cuomo C."/>
            <person name="de Hoog S."/>
            <person name="Gorbushina A."/>
            <person name="Stielow B."/>
            <person name="Teixiera M."/>
            <person name="Abouelleil A."/>
            <person name="Chapman S.B."/>
            <person name="Priest M."/>
            <person name="Young S.K."/>
            <person name="Wortman J."/>
            <person name="Nusbaum C."/>
            <person name="Birren B."/>
        </authorList>
    </citation>
    <scope>NUCLEOTIDE SEQUENCE [LARGE SCALE GENOMIC DNA]</scope>
    <source>
        <strain evidence="5 6">CBS 40295</strain>
    </source>
</reference>
<dbReference type="Proteomes" id="UP000054302">
    <property type="component" value="Unassembled WGS sequence"/>
</dbReference>
<protein>
    <recommendedName>
        <fullName evidence="7">4-coumarate-CoA ligase</fullName>
    </recommendedName>
</protein>
<dbReference type="OMA" id="CSIQQWI"/>
<gene>
    <name evidence="5" type="ORF">PV10_01432</name>
</gene>
<evidence type="ECO:0000313" key="6">
    <source>
        <dbReference type="Proteomes" id="UP000054302"/>
    </source>
</evidence>
<dbReference type="GO" id="GO:0016405">
    <property type="term" value="F:CoA-ligase activity"/>
    <property type="evidence" value="ECO:0007669"/>
    <property type="project" value="TreeGrafter"/>
</dbReference>
<feature type="domain" description="AMP-dependent synthetase/ligase" evidence="3">
    <location>
        <begin position="30"/>
        <end position="425"/>
    </location>
</feature>
<feature type="transmembrane region" description="Helical" evidence="2">
    <location>
        <begin position="86"/>
        <end position="105"/>
    </location>
</feature>
<keyword evidence="6" id="KW-1185">Reference proteome</keyword>
<keyword evidence="2" id="KW-1133">Transmembrane helix</keyword>
<name>A0A0D1ZUR7_EXOME</name>
<dbReference type="Pfam" id="PF00501">
    <property type="entry name" value="AMP-binding"/>
    <property type="match status" value="1"/>
</dbReference>
<accession>A0A0D1ZUR7</accession>
<comment type="similarity">
    <text evidence="1">Belongs to the ATP-dependent AMP-binding enzyme family.</text>
</comment>
<dbReference type="EMBL" id="KN847520">
    <property type="protein sequence ID" value="KIV97719.1"/>
    <property type="molecule type" value="Genomic_DNA"/>
</dbReference>
<evidence type="ECO:0000259" key="3">
    <source>
        <dbReference type="Pfam" id="PF00501"/>
    </source>
</evidence>
<dbReference type="PANTHER" id="PTHR24096">
    <property type="entry name" value="LONG-CHAIN-FATTY-ACID--COA LIGASE"/>
    <property type="match status" value="1"/>
</dbReference>
<proteinExistence type="inferred from homology"/>
<dbReference type="PROSITE" id="PS00455">
    <property type="entry name" value="AMP_BINDING"/>
    <property type="match status" value="1"/>
</dbReference>
<organism evidence="5 6">
    <name type="scientific">Exophiala mesophila</name>
    <name type="common">Black yeast-like fungus</name>
    <dbReference type="NCBI Taxonomy" id="212818"/>
    <lineage>
        <taxon>Eukaryota</taxon>
        <taxon>Fungi</taxon>
        <taxon>Dikarya</taxon>
        <taxon>Ascomycota</taxon>
        <taxon>Pezizomycotina</taxon>
        <taxon>Eurotiomycetes</taxon>
        <taxon>Chaetothyriomycetidae</taxon>
        <taxon>Chaetothyriales</taxon>
        <taxon>Herpotrichiellaceae</taxon>
        <taxon>Exophiala</taxon>
    </lineage>
</organism>
<evidence type="ECO:0000256" key="1">
    <source>
        <dbReference type="ARBA" id="ARBA00006432"/>
    </source>
</evidence>
<evidence type="ECO:0008006" key="7">
    <source>
        <dbReference type="Google" id="ProtNLM"/>
    </source>
</evidence>
<dbReference type="CDD" id="cd05911">
    <property type="entry name" value="Firefly_Luc_like"/>
    <property type="match status" value="1"/>
</dbReference>
<dbReference type="InterPro" id="IPR020845">
    <property type="entry name" value="AMP-binding_CS"/>
</dbReference>